<dbReference type="EMBL" id="CADEPM010000002">
    <property type="protein sequence ID" value="CAB3399591.1"/>
    <property type="molecule type" value="Genomic_DNA"/>
</dbReference>
<dbReference type="GO" id="GO:0016020">
    <property type="term" value="C:membrane"/>
    <property type="evidence" value="ECO:0007669"/>
    <property type="project" value="UniProtKB-SubCell"/>
</dbReference>
<protein>
    <submittedName>
        <fullName evidence="6">Uncharacterized protein</fullName>
    </submittedName>
</protein>
<organism evidence="6 7">
    <name type="scientific">Caenorhabditis bovis</name>
    <dbReference type="NCBI Taxonomy" id="2654633"/>
    <lineage>
        <taxon>Eukaryota</taxon>
        <taxon>Metazoa</taxon>
        <taxon>Ecdysozoa</taxon>
        <taxon>Nematoda</taxon>
        <taxon>Chromadorea</taxon>
        <taxon>Rhabditida</taxon>
        <taxon>Rhabditina</taxon>
        <taxon>Rhabditomorpha</taxon>
        <taxon>Rhabditoidea</taxon>
        <taxon>Rhabditidae</taxon>
        <taxon>Peloderinae</taxon>
        <taxon>Caenorhabditis</taxon>
    </lineage>
</organism>
<name>A0A8S1EI48_9PELO</name>
<feature type="transmembrane region" description="Helical" evidence="5">
    <location>
        <begin position="40"/>
        <end position="62"/>
    </location>
</feature>
<dbReference type="Proteomes" id="UP000494206">
    <property type="component" value="Unassembled WGS sequence"/>
</dbReference>
<reference evidence="6 7" key="1">
    <citation type="submission" date="2020-04" db="EMBL/GenBank/DDBJ databases">
        <authorList>
            <person name="Laetsch R D."/>
            <person name="Stevens L."/>
            <person name="Kumar S."/>
            <person name="Blaxter L. M."/>
        </authorList>
    </citation>
    <scope>NUCLEOTIDE SEQUENCE [LARGE SCALE GENOMIC DNA]</scope>
</reference>
<comment type="subcellular location">
    <subcellularLocation>
        <location evidence="1">Membrane</location>
        <topology evidence="1">Multi-pass membrane protein</topology>
    </subcellularLocation>
</comment>
<dbReference type="AlphaFoldDB" id="A0A8S1EI48"/>
<evidence type="ECO:0000313" key="7">
    <source>
        <dbReference type="Proteomes" id="UP000494206"/>
    </source>
</evidence>
<evidence type="ECO:0000256" key="2">
    <source>
        <dbReference type="ARBA" id="ARBA00022692"/>
    </source>
</evidence>
<keyword evidence="3 5" id="KW-1133">Transmembrane helix</keyword>
<evidence type="ECO:0000256" key="1">
    <source>
        <dbReference type="ARBA" id="ARBA00004141"/>
    </source>
</evidence>
<evidence type="ECO:0000256" key="3">
    <source>
        <dbReference type="ARBA" id="ARBA00022989"/>
    </source>
</evidence>
<keyword evidence="2 5" id="KW-0812">Transmembrane</keyword>
<accession>A0A8S1EI48</accession>
<evidence type="ECO:0000256" key="4">
    <source>
        <dbReference type="ARBA" id="ARBA00023136"/>
    </source>
</evidence>
<sequence>MTVHTEHLIYKKPYVLQLNHLKEVKLPEASAAKMLSLLKALANIHVVLGIIMIVLSALADYASSRIKTLRLHGLEEICSFYFVLFGIVGIMGSASYRRSLVVAYLVMSIHAVVIFVPAIIIASSFDIHFYQHECWGYCDFHLLTFSSNSQCQINCGSKVDPSMRRNMTRLGTDVRLDAGMIAAASIEFILAIVTCIVAARTLLAPLKDSQELDNNEQNVEMQPLNQEPMTNGSV</sequence>
<evidence type="ECO:0000256" key="5">
    <source>
        <dbReference type="SAM" id="Phobius"/>
    </source>
</evidence>
<keyword evidence="4 5" id="KW-0472">Membrane</keyword>
<gene>
    <name evidence="6" type="ORF">CBOVIS_LOCUS2689</name>
</gene>
<dbReference type="InterPro" id="IPR007237">
    <property type="entry name" value="CD20-like"/>
</dbReference>
<feature type="transmembrane region" description="Helical" evidence="5">
    <location>
        <begin position="74"/>
        <end position="96"/>
    </location>
</feature>
<feature type="transmembrane region" description="Helical" evidence="5">
    <location>
        <begin position="102"/>
        <end position="122"/>
    </location>
</feature>
<comment type="caution">
    <text evidence="6">The sequence shown here is derived from an EMBL/GenBank/DDBJ whole genome shotgun (WGS) entry which is preliminary data.</text>
</comment>
<keyword evidence="7" id="KW-1185">Reference proteome</keyword>
<dbReference type="OrthoDB" id="5862616at2759"/>
<dbReference type="Pfam" id="PF04103">
    <property type="entry name" value="CD20"/>
    <property type="match status" value="1"/>
</dbReference>
<evidence type="ECO:0000313" key="6">
    <source>
        <dbReference type="EMBL" id="CAB3399591.1"/>
    </source>
</evidence>
<feature type="transmembrane region" description="Helical" evidence="5">
    <location>
        <begin position="174"/>
        <end position="199"/>
    </location>
</feature>
<proteinExistence type="predicted"/>